<dbReference type="AlphaFoldDB" id="A0A9W5AZ15"/>
<gene>
    <name evidence="2" type="ORF">AGR2A_Cc110198</name>
</gene>
<evidence type="ECO:0000313" key="3">
    <source>
        <dbReference type="Proteomes" id="UP000191933"/>
    </source>
</evidence>
<evidence type="ECO:0000256" key="1">
    <source>
        <dbReference type="SAM" id="Phobius"/>
    </source>
</evidence>
<keyword evidence="1" id="KW-0472">Membrane</keyword>
<keyword evidence="1" id="KW-1133">Transmembrane helix</keyword>
<accession>A0A9W5AZ15</accession>
<feature type="transmembrane region" description="Helical" evidence="1">
    <location>
        <begin position="12"/>
        <end position="32"/>
    </location>
</feature>
<keyword evidence="3" id="KW-1185">Reference proteome</keyword>
<dbReference type="EMBL" id="FBVY01000003">
    <property type="protein sequence ID" value="CUW86827.1"/>
    <property type="molecule type" value="Genomic_DNA"/>
</dbReference>
<comment type="caution">
    <text evidence="2">The sequence shown here is derived from an EMBL/GenBank/DDBJ whole genome shotgun (WGS) entry which is preliminary data.</text>
</comment>
<proteinExistence type="predicted"/>
<evidence type="ECO:0008006" key="4">
    <source>
        <dbReference type="Google" id="ProtNLM"/>
    </source>
</evidence>
<sequence>MHSDTGFLSSSLIRRVIVICGALAALLTALNFGMKWYGDRIIQAGHTTSTDEVEMTIGNDRLKLAKNTLRNPSDRDSGAHERADLYLTWPDLAGYRDSNRALFDDPKNAVGLIFVQLSQSTMSQDMSGRFEPIYTRLIEGEPTPLKHGLLLHRLRADSGYGREVILTGRRDGESVYVVRCLLPQTPQETPGSDCQRDIHVGQDLSLFYRFSANLLPQWQALDAAVTAYVEKRLVKDENP</sequence>
<keyword evidence="1" id="KW-0812">Transmembrane</keyword>
<evidence type="ECO:0000313" key="2">
    <source>
        <dbReference type="EMBL" id="CUW86827.1"/>
    </source>
</evidence>
<reference evidence="2 3" key="1">
    <citation type="submission" date="2016-01" db="EMBL/GenBank/DDBJ databases">
        <authorList>
            <person name="Regsiter A."/>
            <person name="william w."/>
        </authorList>
    </citation>
    <scope>NUCLEOTIDE SEQUENCE [LARGE SCALE GENOMIC DNA]</scope>
    <source>
        <strain evidence="2 3">CFBP 5494</strain>
    </source>
</reference>
<name>A0A9W5AZ15_9HYPH</name>
<dbReference type="Proteomes" id="UP000191933">
    <property type="component" value="Unassembled WGS sequence"/>
</dbReference>
<dbReference type="RefSeq" id="WP_072494369.1">
    <property type="nucleotide sequence ID" value="NZ_LT009718.1"/>
</dbReference>
<organism evidence="2 3">
    <name type="scientific">Agrobacterium genomosp. 2 str. CFBP 5494</name>
    <dbReference type="NCBI Taxonomy" id="1183436"/>
    <lineage>
        <taxon>Bacteria</taxon>
        <taxon>Pseudomonadati</taxon>
        <taxon>Pseudomonadota</taxon>
        <taxon>Alphaproteobacteria</taxon>
        <taxon>Hyphomicrobiales</taxon>
        <taxon>Rhizobiaceae</taxon>
        <taxon>Rhizobium/Agrobacterium group</taxon>
        <taxon>Agrobacterium</taxon>
        <taxon>Agrobacterium tumefaciens complex</taxon>
    </lineage>
</organism>
<protein>
    <recommendedName>
        <fullName evidence="4">Transmembrane anchored protein</fullName>
    </recommendedName>
</protein>